<accession>A0A9X2XS02</accession>
<comment type="caution">
    <text evidence="2">The sequence shown here is derived from an EMBL/GenBank/DDBJ whole genome shotgun (WGS) entry which is preliminary data.</text>
</comment>
<organism evidence="2 3">
    <name type="scientific">Pseudomonas koreensis</name>
    <dbReference type="NCBI Taxonomy" id="198620"/>
    <lineage>
        <taxon>Bacteria</taxon>
        <taxon>Pseudomonadati</taxon>
        <taxon>Pseudomonadota</taxon>
        <taxon>Gammaproteobacteria</taxon>
        <taxon>Pseudomonadales</taxon>
        <taxon>Pseudomonadaceae</taxon>
        <taxon>Pseudomonas</taxon>
    </lineage>
</organism>
<feature type="compositionally biased region" description="Basic residues" evidence="1">
    <location>
        <begin position="1"/>
        <end position="11"/>
    </location>
</feature>
<sequence>GRNRHQHHPKQRICTPDTQNLVGPKAAKEQKKRATEVAQNALRAHQIQKDPRLLLALIRILPDKNSKPCKKHNHEADCQHSGEHHVIEKHDWPPGLALLRWS</sequence>
<evidence type="ECO:0000313" key="2">
    <source>
        <dbReference type="EMBL" id="MCU7252006.1"/>
    </source>
</evidence>
<feature type="non-terminal residue" evidence="2">
    <location>
        <position position="1"/>
    </location>
</feature>
<dbReference type="AlphaFoldDB" id="A0A9X2XS02"/>
<reference evidence="2" key="1">
    <citation type="submission" date="2022-09" db="EMBL/GenBank/DDBJ databases">
        <authorList>
            <person name="Cesa-Luna C."/>
            <person name="Girard L."/>
            <person name="Lood C."/>
            <person name="Hofte M."/>
            <person name="De Mot R."/>
        </authorList>
    </citation>
    <scope>NUCLEOTIDE SEQUENCE</scope>
    <source>
        <strain evidence="2">B1M3-32</strain>
    </source>
</reference>
<gene>
    <name evidence="2" type="ORF">OC940_29715</name>
</gene>
<evidence type="ECO:0000256" key="1">
    <source>
        <dbReference type="SAM" id="MobiDB-lite"/>
    </source>
</evidence>
<name>A0A9X2XS02_9PSED</name>
<evidence type="ECO:0000313" key="3">
    <source>
        <dbReference type="Proteomes" id="UP001139955"/>
    </source>
</evidence>
<proteinExistence type="predicted"/>
<reference evidence="2" key="2">
    <citation type="journal article" date="2023" name="mSystems">
        <title>Charting the Lipopeptidome of Nonpathogenic Pseudomonas.</title>
        <authorList>
            <person name="Cesa-Luna C."/>
            <person name="Geudens N."/>
            <person name="Girard L."/>
            <person name="De Roo V."/>
            <person name="Maklad H.R."/>
            <person name="Martins J.C."/>
            <person name="Hofte M."/>
            <person name="De Mot R."/>
        </authorList>
    </citation>
    <scope>NUCLEOTIDE SEQUENCE</scope>
    <source>
        <strain evidence="2">B1M3-32</strain>
    </source>
</reference>
<dbReference type="Proteomes" id="UP001139955">
    <property type="component" value="Unassembled WGS sequence"/>
</dbReference>
<protein>
    <submittedName>
        <fullName evidence="2">Uncharacterized protein</fullName>
    </submittedName>
</protein>
<dbReference type="EMBL" id="JAOSKY010000041">
    <property type="protein sequence ID" value="MCU7252006.1"/>
    <property type="molecule type" value="Genomic_DNA"/>
</dbReference>
<keyword evidence="3" id="KW-1185">Reference proteome</keyword>
<feature type="region of interest" description="Disordered" evidence="1">
    <location>
        <begin position="1"/>
        <end position="32"/>
    </location>
</feature>